<protein>
    <submittedName>
        <fullName evidence="2">Bll3046 protein</fullName>
    </submittedName>
</protein>
<accession>A0A3B0R832</accession>
<proteinExistence type="predicted"/>
<sequence>AAISATTFGVKPNLARDQSAKLQKAINAAIKSGGELHLPGGIYIARKLTIDAGITISGVPGLTRIVLGRPADFLLRIASARNVTLRGIVFDGANQQLNAGSRSAIISASKTDNLTIEQCQIINSSANGIVLNGCSGKIIHSTIGKCAVGGIFSLDARGMEIGHNHVHEIGDNGIMVWQSKKREDGTLVHHNRIEKIYGKSGGNGQYGNGIGVYRAGNVVVTGNRITDCEFSAVRNNSGNNIQITNNNCSRLNEVAIFVEFAFEGAVVSGNLIEQAGMGISITNFNEGGRLAVCANNVVRNMFGARSNPETQAIGIAVEADTAVTGNVVENAKRAGIWLGWGKYLRDVNATGNIVRKCDIGITVSLVEGAK</sequence>
<dbReference type="NCBIfam" id="TIGR03808">
    <property type="entry name" value="RR_plus_rpt_1"/>
    <property type="match status" value="1"/>
</dbReference>
<dbReference type="SUPFAM" id="SSF51126">
    <property type="entry name" value="Pectin lyase-like"/>
    <property type="match status" value="1"/>
</dbReference>
<reference evidence="2" key="1">
    <citation type="submission" date="2018-06" db="EMBL/GenBank/DDBJ databases">
        <authorList>
            <person name="Zhirakovskaya E."/>
        </authorList>
    </citation>
    <scope>NUCLEOTIDE SEQUENCE</scope>
</reference>
<dbReference type="NCBIfam" id="TIGR03807">
    <property type="entry name" value="RR_fam_repeat"/>
    <property type="match status" value="2"/>
</dbReference>
<organism evidence="2">
    <name type="scientific">hydrothermal vent metagenome</name>
    <dbReference type="NCBI Taxonomy" id="652676"/>
    <lineage>
        <taxon>unclassified sequences</taxon>
        <taxon>metagenomes</taxon>
        <taxon>ecological metagenomes</taxon>
    </lineage>
</organism>
<evidence type="ECO:0000259" key="1">
    <source>
        <dbReference type="Pfam" id="PF13229"/>
    </source>
</evidence>
<dbReference type="Pfam" id="PF13229">
    <property type="entry name" value="Beta_helix"/>
    <property type="match status" value="1"/>
</dbReference>
<evidence type="ECO:0000313" key="2">
    <source>
        <dbReference type="EMBL" id="VAV88642.1"/>
    </source>
</evidence>
<feature type="domain" description="Right handed beta helix" evidence="1">
    <location>
        <begin position="186"/>
        <end position="343"/>
    </location>
</feature>
<dbReference type="PANTHER" id="PTHR36453:SF1">
    <property type="entry name" value="RIGHT HANDED BETA HELIX DOMAIN-CONTAINING PROTEIN"/>
    <property type="match status" value="1"/>
</dbReference>
<dbReference type="Gene3D" id="2.160.20.10">
    <property type="entry name" value="Single-stranded right-handed beta-helix, Pectin lyase-like"/>
    <property type="match status" value="1"/>
</dbReference>
<feature type="non-terminal residue" evidence="2">
    <location>
        <position position="1"/>
    </location>
</feature>
<dbReference type="InterPro" id="IPR006626">
    <property type="entry name" value="PbH1"/>
</dbReference>
<dbReference type="InterPro" id="IPR039448">
    <property type="entry name" value="Beta_helix"/>
</dbReference>
<dbReference type="AlphaFoldDB" id="A0A3B0R832"/>
<name>A0A3B0R832_9ZZZZ</name>
<feature type="non-terminal residue" evidence="2">
    <location>
        <position position="370"/>
    </location>
</feature>
<dbReference type="InterPro" id="IPR012334">
    <property type="entry name" value="Pectin_lyas_fold"/>
</dbReference>
<dbReference type="SMART" id="SM00710">
    <property type="entry name" value="PbH1"/>
    <property type="match status" value="9"/>
</dbReference>
<dbReference type="InterPro" id="IPR022444">
    <property type="entry name" value="Cofactor-bd_rpt"/>
</dbReference>
<dbReference type="InterPro" id="IPR011050">
    <property type="entry name" value="Pectin_lyase_fold/virulence"/>
</dbReference>
<gene>
    <name evidence="2" type="ORF">MNBD_ALPHA08-530</name>
</gene>
<dbReference type="PANTHER" id="PTHR36453">
    <property type="entry name" value="SECRETED PROTEIN-RELATED"/>
    <property type="match status" value="1"/>
</dbReference>
<dbReference type="EMBL" id="UOEC01000049">
    <property type="protein sequence ID" value="VAV88642.1"/>
    <property type="molecule type" value="Genomic_DNA"/>
</dbReference>
<dbReference type="InterPro" id="IPR022388">
    <property type="entry name" value="CHP03808"/>
</dbReference>